<accession>A0A2T0K794</accession>
<evidence type="ECO:0000313" key="4">
    <source>
        <dbReference type="Proteomes" id="UP000239415"/>
    </source>
</evidence>
<evidence type="ECO:0000259" key="2">
    <source>
        <dbReference type="PROSITE" id="PS50995"/>
    </source>
</evidence>
<name>A0A2T0K794_9ACTN</name>
<evidence type="ECO:0000256" key="1">
    <source>
        <dbReference type="ARBA" id="ARBA00004496"/>
    </source>
</evidence>
<dbReference type="PANTHER" id="PTHR33164">
    <property type="entry name" value="TRANSCRIPTIONAL REGULATOR, MARR FAMILY"/>
    <property type="match status" value="1"/>
</dbReference>
<dbReference type="PANTHER" id="PTHR33164:SF5">
    <property type="entry name" value="ORGANIC HYDROPEROXIDE RESISTANCE TRANSCRIPTIONAL REGULATOR"/>
    <property type="match status" value="1"/>
</dbReference>
<comment type="caution">
    <text evidence="3">The sequence shown here is derived from an EMBL/GenBank/DDBJ whole genome shotgun (WGS) entry which is preliminary data.</text>
</comment>
<dbReference type="Gene3D" id="1.10.10.10">
    <property type="entry name" value="Winged helix-like DNA-binding domain superfamily/Winged helix DNA-binding domain"/>
    <property type="match status" value="1"/>
</dbReference>
<sequence length="151" mass="16517">MSPSAPPDDALTLERQVSFALSRAARHIVAIYRPLLAELNLTHPQYLVMVALWQHGPLPVRRLRDLLQLDSGTLSPLLTRLESAGQVRRRRDKADSRSVIVVLTAQGDALRTRARSVLPAVLDDLGMPAGELEHLHSVLAGVIAARSTQVV</sequence>
<protein>
    <submittedName>
        <fullName evidence="3">MarR family transcriptional regulator</fullName>
    </submittedName>
</protein>
<keyword evidence="4" id="KW-1185">Reference proteome</keyword>
<dbReference type="Pfam" id="PF01047">
    <property type="entry name" value="MarR"/>
    <property type="match status" value="1"/>
</dbReference>
<dbReference type="RefSeq" id="WP_106322747.1">
    <property type="nucleotide sequence ID" value="NZ_BOMO01000095.1"/>
</dbReference>
<dbReference type="OrthoDB" id="9806864at2"/>
<dbReference type="AlphaFoldDB" id="A0A2T0K794"/>
<feature type="domain" description="HTH marR-type" evidence="2">
    <location>
        <begin position="14"/>
        <end position="144"/>
    </location>
</feature>
<dbReference type="InterPro" id="IPR000835">
    <property type="entry name" value="HTH_MarR-typ"/>
</dbReference>
<dbReference type="SMART" id="SM00347">
    <property type="entry name" value="HTH_MARR"/>
    <property type="match status" value="1"/>
</dbReference>
<dbReference type="InterPro" id="IPR036390">
    <property type="entry name" value="WH_DNA-bd_sf"/>
</dbReference>
<gene>
    <name evidence="3" type="ORF">CLV67_11116</name>
</gene>
<dbReference type="GO" id="GO:0005737">
    <property type="term" value="C:cytoplasm"/>
    <property type="evidence" value="ECO:0007669"/>
    <property type="project" value="UniProtKB-SubCell"/>
</dbReference>
<dbReference type="PROSITE" id="PS50995">
    <property type="entry name" value="HTH_MARR_2"/>
    <property type="match status" value="1"/>
</dbReference>
<evidence type="ECO:0000313" key="3">
    <source>
        <dbReference type="EMBL" id="PRX18869.1"/>
    </source>
</evidence>
<dbReference type="SUPFAM" id="SSF46785">
    <property type="entry name" value="Winged helix' DNA-binding domain"/>
    <property type="match status" value="1"/>
</dbReference>
<comment type="subcellular location">
    <subcellularLocation>
        <location evidence="1">Cytoplasm</location>
    </subcellularLocation>
</comment>
<organism evidence="3 4">
    <name type="scientific">Actinoplanes italicus</name>
    <dbReference type="NCBI Taxonomy" id="113567"/>
    <lineage>
        <taxon>Bacteria</taxon>
        <taxon>Bacillati</taxon>
        <taxon>Actinomycetota</taxon>
        <taxon>Actinomycetes</taxon>
        <taxon>Micromonosporales</taxon>
        <taxon>Micromonosporaceae</taxon>
        <taxon>Actinoplanes</taxon>
    </lineage>
</organism>
<dbReference type="GO" id="GO:0003700">
    <property type="term" value="F:DNA-binding transcription factor activity"/>
    <property type="evidence" value="ECO:0007669"/>
    <property type="project" value="InterPro"/>
</dbReference>
<dbReference type="GO" id="GO:0006950">
    <property type="term" value="P:response to stress"/>
    <property type="evidence" value="ECO:0007669"/>
    <property type="project" value="TreeGrafter"/>
</dbReference>
<dbReference type="EMBL" id="PVMZ01000011">
    <property type="protein sequence ID" value="PRX18869.1"/>
    <property type="molecule type" value="Genomic_DNA"/>
</dbReference>
<reference evidence="3 4" key="1">
    <citation type="submission" date="2018-03" db="EMBL/GenBank/DDBJ databases">
        <title>Genomic Encyclopedia of Archaeal and Bacterial Type Strains, Phase II (KMG-II): from individual species to whole genera.</title>
        <authorList>
            <person name="Goeker M."/>
        </authorList>
    </citation>
    <scope>NUCLEOTIDE SEQUENCE [LARGE SCALE GENOMIC DNA]</scope>
    <source>
        <strain evidence="3 4">DSM 43146</strain>
    </source>
</reference>
<dbReference type="InterPro" id="IPR039422">
    <property type="entry name" value="MarR/SlyA-like"/>
</dbReference>
<dbReference type="InterPro" id="IPR036388">
    <property type="entry name" value="WH-like_DNA-bd_sf"/>
</dbReference>
<dbReference type="Proteomes" id="UP000239415">
    <property type="component" value="Unassembled WGS sequence"/>
</dbReference>
<proteinExistence type="predicted"/>